<name>A0AAD7QRA4_9ASCO</name>
<feature type="compositionally biased region" description="Basic and acidic residues" evidence="1">
    <location>
        <begin position="25"/>
        <end position="35"/>
    </location>
</feature>
<evidence type="ECO:0000313" key="2">
    <source>
        <dbReference type="EMBL" id="KAJ8099516.1"/>
    </source>
</evidence>
<organism evidence="2 3">
    <name type="scientific">Lipomyces tetrasporus</name>
    <dbReference type="NCBI Taxonomy" id="54092"/>
    <lineage>
        <taxon>Eukaryota</taxon>
        <taxon>Fungi</taxon>
        <taxon>Dikarya</taxon>
        <taxon>Ascomycota</taxon>
        <taxon>Saccharomycotina</taxon>
        <taxon>Lipomycetes</taxon>
        <taxon>Lipomycetales</taxon>
        <taxon>Lipomycetaceae</taxon>
        <taxon>Lipomyces</taxon>
    </lineage>
</organism>
<feature type="region of interest" description="Disordered" evidence="1">
    <location>
        <begin position="19"/>
        <end position="73"/>
    </location>
</feature>
<dbReference type="EMBL" id="JARPMG010000007">
    <property type="protein sequence ID" value="KAJ8099516.1"/>
    <property type="molecule type" value="Genomic_DNA"/>
</dbReference>
<evidence type="ECO:0000256" key="1">
    <source>
        <dbReference type="SAM" id="MobiDB-lite"/>
    </source>
</evidence>
<dbReference type="RefSeq" id="XP_056042966.1">
    <property type="nucleotide sequence ID" value="XM_056189379.1"/>
</dbReference>
<comment type="caution">
    <text evidence="2">The sequence shown here is derived from an EMBL/GenBank/DDBJ whole genome shotgun (WGS) entry which is preliminary data.</text>
</comment>
<protein>
    <submittedName>
        <fullName evidence="2">Uncharacterized protein</fullName>
    </submittedName>
</protein>
<feature type="compositionally biased region" description="Acidic residues" evidence="1">
    <location>
        <begin position="63"/>
        <end position="73"/>
    </location>
</feature>
<reference evidence="2" key="1">
    <citation type="submission" date="2023-03" db="EMBL/GenBank/DDBJ databases">
        <title>Near-Complete genome sequence of Lipomyces tetrasporous NRRL Y-64009, an oleaginous yeast capable of growing on lignocellulosic hydrolysates.</title>
        <authorList>
            <consortium name="Lawrence Berkeley National Laboratory"/>
            <person name="Jagtap S.S."/>
            <person name="Liu J.-J."/>
            <person name="Walukiewicz H.E."/>
            <person name="Pangilinan J."/>
            <person name="Lipzen A."/>
            <person name="Ahrendt S."/>
            <person name="Koriabine M."/>
            <person name="Cobaugh K."/>
            <person name="Salamov A."/>
            <person name="Yoshinaga Y."/>
            <person name="Ng V."/>
            <person name="Daum C."/>
            <person name="Grigoriev I.V."/>
            <person name="Slininger P.J."/>
            <person name="Dien B.S."/>
            <person name="Jin Y.-S."/>
            <person name="Rao C.V."/>
        </authorList>
    </citation>
    <scope>NUCLEOTIDE SEQUENCE</scope>
    <source>
        <strain evidence="2">NRRL Y-64009</strain>
    </source>
</reference>
<dbReference type="AlphaFoldDB" id="A0AAD7QRA4"/>
<proteinExistence type="predicted"/>
<keyword evidence="3" id="KW-1185">Reference proteome</keyword>
<sequence length="120" mass="13761">MSPSIKELEAFNFTKTEVSTGSFFDEDRRQQDQEHGQSQSTQEEILNDGETDNANGENAMIFEESEEATDDNALEAPVNIVALLERIEVRLQGRKKMQTRLYNSWSQSITSWPSSQEKER</sequence>
<gene>
    <name evidence="2" type="ORF">POJ06DRAFT_269575</name>
</gene>
<accession>A0AAD7QRA4</accession>
<evidence type="ECO:0000313" key="3">
    <source>
        <dbReference type="Proteomes" id="UP001217417"/>
    </source>
</evidence>
<dbReference type="Proteomes" id="UP001217417">
    <property type="component" value="Unassembled WGS sequence"/>
</dbReference>
<dbReference type="GeneID" id="80884545"/>